<keyword evidence="2" id="KW-1185">Reference proteome</keyword>
<sequence>MSEVVSGGGVDCDPETVAIKPIPGSMPLGVMGARTAVDVPVIPKEAASRAHPR</sequence>
<evidence type="ECO:0000313" key="1">
    <source>
        <dbReference type="EMBL" id="MED6172250.1"/>
    </source>
</evidence>
<protein>
    <submittedName>
        <fullName evidence="1">Uncharacterized protein</fullName>
    </submittedName>
</protein>
<dbReference type="Proteomes" id="UP001341840">
    <property type="component" value="Unassembled WGS sequence"/>
</dbReference>
<name>A0ABU6VIJ5_9FABA</name>
<evidence type="ECO:0000313" key="2">
    <source>
        <dbReference type="Proteomes" id="UP001341840"/>
    </source>
</evidence>
<organism evidence="1 2">
    <name type="scientific">Stylosanthes scabra</name>
    <dbReference type="NCBI Taxonomy" id="79078"/>
    <lineage>
        <taxon>Eukaryota</taxon>
        <taxon>Viridiplantae</taxon>
        <taxon>Streptophyta</taxon>
        <taxon>Embryophyta</taxon>
        <taxon>Tracheophyta</taxon>
        <taxon>Spermatophyta</taxon>
        <taxon>Magnoliopsida</taxon>
        <taxon>eudicotyledons</taxon>
        <taxon>Gunneridae</taxon>
        <taxon>Pentapetalae</taxon>
        <taxon>rosids</taxon>
        <taxon>fabids</taxon>
        <taxon>Fabales</taxon>
        <taxon>Fabaceae</taxon>
        <taxon>Papilionoideae</taxon>
        <taxon>50 kb inversion clade</taxon>
        <taxon>dalbergioids sensu lato</taxon>
        <taxon>Dalbergieae</taxon>
        <taxon>Pterocarpus clade</taxon>
        <taxon>Stylosanthes</taxon>
    </lineage>
</organism>
<gene>
    <name evidence="1" type="ORF">PIB30_048297</name>
</gene>
<proteinExistence type="predicted"/>
<accession>A0ABU6VIJ5</accession>
<dbReference type="EMBL" id="JASCZI010151350">
    <property type="protein sequence ID" value="MED6172250.1"/>
    <property type="molecule type" value="Genomic_DNA"/>
</dbReference>
<comment type="caution">
    <text evidence="1">The sequence shown here is derived from an EMBL/GenBank/DDBJ whole genome shotgun (WGS) entry which is preliminary data.</text>
</comment>
<reference evidence="1 2" key="1">
    <citation type="journal article" date="2023" name="Plants (Basel)">
        <title>Bridging the Gap: Combining Genomics and Transcriptomics Approaches to Understand Stylosanthes scabra, an Orphan Legume from the Brazilian Caatinga.</title>
        <authorList>
            <person name="Ferreira-Neto J.R.C."/>
            <person name="da Silva M.D."/>
            <person name="Binneck E."/>
            <person name="de Melo N.F."/>
            <person name="da Silva R.H."/>
            <person name="de Melo A.L.T.M."/>
            <person name="Pandolfi V."/>
            <person name="Bustamante F.O."/>
            <person name="Brasileiro-Vidal A.C."/>
            <person name="Benko-Iseppon A.M."/>
        </authorList>
    </citation>
    <scope>NUCLEOTIDE SEQUENCE [LARGE SCALE GENOMIC DNA]</scope>
    <source>
        <tissue evidence="1">Leaves</tissue>
    </source>
</reference>